<proteinExistence type="predicted"/>
<evidence type="ECO:0000313" key="3">
    <source>
        <dbReference type="Proteomes" id="UP000035514"/>
    </source>
</evidence>
<organism evidence="2 3">
    <name type="scientific">Aliarcobacter butzleri L348</name>
    <dbReference type="NCBI Taxonomy" id="1447256"/>
    <lineage>
        <taxon>Bacteria</taxon>
        <taxon>Pseudomonadati</taxon>
        <taxon>Campylobacterota</taxon>
        <taxon>Epsilonproteobacteria</taxon>
        <taxon>Campylobacterales</taxon>
        <taxon>Arcobacteraceae</taxon>
        <taxon>Aliarcobacter</taxon>
    </lineage>
</organism>
<comment type="caution">
    <text evidence="2">The sequence shown here is derived from an EMBL/GenBank/DDBJ whole genome shotgun (WGS) entry which is preliminary data.</text>
</comment>
<dbReference type="RefSeq" id="WP_046996430.1">
    <property type="nucleotide sequence ID" value="NZ_JAIQ01000071.1"/>
</dbReference>
<gene>
    <name evidence="2" type="ORF">AA20_04040</name>
</gene>
<dbReference type="Proteomes" id="UP000035514">
    <property type="component" value="Unassembled WGS sequence"/>
</dbReference>
<evidence type="ECO:0000313" key="2">
    <source>
        <dbReference type="EMBL" id="KLE01197.1"/>
    </source>
</evidence>
<feature type="region of interest" description="Disordered" evidence="1">
    <location>
        <begin position="237"/>
        <end position="259"/>
    </location>
</feature>
<protein>
    <recommendedName>
        <fullName evidence="4">DUF1351 domain-containing protein</fullName>
    </recommendedName>
</protein>
<evidence type="ECO:0000256" key="1">
    <source>
        <dbReference type="SAM" id="MobiDB-lite"/>
    </source>
</evidence>
<evidence type="ECO:0008006" key="4">
    <source>
        <dbReference type="Google" id="ProtNLM"/>
    </source>
</evidence>
<name>A0A0G9K3Y2_9BACT</name>
<dbReference type="PATRIC" id="fig|1447256.3.peg.783"/>
<accession>A0A0G9K3Y2</accession>
<dbReference type="EMBL" id="JAIQ01000071">
    <property type="protein sequence ID" value="KLE01197.1"/>
    <property type="molecule type" value="Genomic_DNA"/>
</dbReference>
<dbReference type="AlphaFoldDB" id="A0A0G9K3Y2"/>
<reference evidence="2 3" key="1">
    <citation type="submission" date="2014-01" db="EMBL/GenBank/DDBJ databases">
        <title>Development of a Comparative Genomic Fingerprinting Assay for High Resolution Genotyping of Arcobacter butzleri.</title>
        <authorList>
            <person name="Webb A.L."/>
            <person name="Inglis G.D."/>
            <person name="Kruczkiewicz P."/>
            <person name="Selinger L.B."/>
            <person name="Taboada E.N."/>
        </authorList>
    </citation>
    <scope>NUCLEOTIDE SEQUENCE [LARGE SCALE GENOMIC DNA]</scope>
    <source>
        <strain evidence="2 3">L348</strain>
    </source>
</reference>
<sequence>MSANEVIEINKIKLDGALTILNLNANMDQLENAVIKELEKDEYNSIVTEENFESMKKTAQFCGTTGKQISDFRIAKKNEETEHITVFENSLKALTKMFTDKQTKIKEGLSVFEDKQKKIIKEVCITYFNQYCLEVGLKEKFQNINLEDMTQTGFMTASGAISKKGKEEVEKRVQVQLNLQNKVENRLMMLENQCLKAGIEPLTEQHIQGFIFADDDTYMRNLNMLIESELKRAEQSKAKQEQELRQKIEAETSAKNTPVKETELTPFDEPVQEVKEEIKEEVKTIPNPYHIPNDEKVMKTLSCTIRVPKDATDEQVINAVIRMIKDDRFPIDNIKVE</sequence>